<dbReference type="AlphaFoldDB" id="A0AAD5D4S6"/>
<dbReference type="Proteomes" id="UP001206925">
    <property type="component" value="Unassembled WGS sequence"/>
</dbReference>
<name>A0AAD5D4S6_AMBAR</name>
<protein>
    <submittedName>
        <fullName evidence="1">Uncharacterized protein</fullName>
    </submittedName>
</protein>
<accession>A0AAD5D4S6</accession>
<comment type="caution">
    <text evidence="1">The sequence shown here is derived from an EMBL/GenBank/DDBJ whole genome shotgun (WGS) entry which is preliminary data.</text>
</comment>
<proteinExistence type="predicted"/>
<evidence type="ECO:0000313" key="1">
    <source>
        <dbReference type="EMBL" id="KAI7753918.1"/>
    </source>
</evidence>
<organism evidence="1 2">
    <name type="scientific">Ambrosia artemisiifolia</name>
    <name type="common">Common ragweed</name>
    <dbReference type="NCBI Taxonomy" id="4212"/>
    <lineage>
        <taxon>Eukaryota</taxon>
        <taxon>Viridiplantae</taxon>
        <taxon>Streptophyta</taxon>
        <taxon>Embryophyta</taxon>
        <taxon>Tracheophyta</taxon>
        <taxon>Spermatophyta</taxon>
        <taxon>Magnoliopsida</taxon>
        <taxon>eudicotyledons</taxon>
        <taxon>Gunneridae</taxon>
        <taxon>Pentapetalae</taxon>
        <taxon>asterids</taxon>
        <taxon>campanulids</taxon>
        <taxon>Asterales</taxon>
        <taxon>Asteraceae</taxon>
        <taxon>Asteroideae</taxon>
        <taxon>Heliantheae alliance</taxon>
        <taxon>Heliantheae</taxon>
        <taxon>Ambrosia</taxon>
    </lineage>
</organism>
<evidence type="ECO:0000313" key="2">
    <source>
        <dbReference type="Proteomes" id="UP001206925"/>
    </source>
</evidence>
<gene>
    <name evidence="1" type="ORF">M8C21_033117</name>
</gene>
<keyword evidence="2" id="KW-1185">Reference proteome</keyword>
<dbReference type="EMBL" id="JAMZMK010005069">
    <property type="protein sequence ID" value="KAI7753918.1"/>
    <property type="molecule type" value="Genomic_DNA"/>
</dbReference>
<sequence>MALMALKRLYSLKLKAVVWRCICMELM</sequence>
<reference evidence="1" key="1">
    <citation type="submission" date="2022-06" db="EMBL/GenBank/DDBJ databases">
        <title>Uncovering the hologenomic basis of an extraordinary plant invasion.</title>
        <authorList>
            <person name="Bieker V.C."/>
            <person name="Martin M.D."/>
            <person name="Gilbert T."/>
            <person name="Hodgins K."/>
            <person name="Battlay P."/>
            <person name="Petersen B."/>
            <person name="Wilson J."/>
        </authorList>
    </citation>
    <scope>NUCLEOTIDE SEQUENCE</scope>
    <source>
        <strain evidence="1">AA19_3_7</strain>
        <tissue evidence="1">Leaf</tissue>
    </source>
</reference>